<reference evidence="4 6" key="1">
    <citation type="submission" date="2019-11" db="EMBL/GenBank/DDBJ databases">
        <title>Eggerthellaceae novel genus isolated from the rectal contents of marmort.</title>
        <authorList>
            <person name="Zhang G."/>
        </authorList>
    </citation>
    <scope>NUCLEOTIDE SEQUENCE [LARGE SCALE GENOMIC DNA]</scope>
    <source>
        <strain evidence="6">zg-886</strain>
        <strain evidence="4">Zg-886</strain>
    </source>
</reference>
<gene>
    <name evidence="4" type="ORF">GMI68_06360</name>
    <name evidence="5" type="ORF">J7S26_02840</name>
</gene>
<keyword evidence="1" id="KW-0808">Transferase</keyword>
<evidence type="ECO:0000313" key="5">
    <source>
        <dbReference type="EMBL" id="QTU84865.1"/>
    </source>
</evidence>
<dbReference type="InterPro" id="IPR002123">
    <property type="entry name" value="Plipid/glycerol_acylTrfase"/>
</dbReference>
<dbReference type="PANTHER" id="PTHR10434">
    <property type="entry name" value="1-ACYL-SN-GLYCEROL-3-PHOSPHATE ACYLTRANSFERASE"/>
    <property type="match status" value="1"/>
</dbReference>
<reference evidence="5" key="2">
    <citation type="submission" date="2021-04" db="EMBL/GenBank/DDBJ databases">
        <title>Novel species in family Eggerthellaceae.</title>
        <authorList>
            <person name="Zhang G."/>
        </authorList>
    </citation>
    <scope>NUCLEOTIDE SEQUENCE</scope>
    <source>
        <strain evidence="5">Zg-886</strain>
    </source>
</reference>
<dbReference type="GO" id="GO:0006654">
    <property type="term" value="P:phosphatidic acid biosynthetic process"/>
    <property type="evidence" value="ECO:0007669"/>
    <property type="project" value="TreeGrafter"/>
</dbReference>
<dbReference type="SMART" id="SM00563">
    <property type="entry name" value="PlsC"/>
    <property type="match status" value="1"/>
</dbReference>
<proteinExistence type="predicted"/>
<evidence type="ECO:0000313" key="4">
    <source>
        <dbReference type="EMBL" id="NHM14389.1"/>
    </source>
</evidence>
<keyword evidence="2 5" id="KW-0012">Acyltransferase</keyword>
<evidence type="ECO:0000256" key="1">
    <source>
        <dbReference type="ARBA" id="ARBA00022679"/>
    </source>
</evidence>
<protein>
    <submittedName>
        <fullName evidence="5">1-acyl-sn-glycerol-3-phosphate acyltransferase</fullName>
    </submittedName>
</protein>
<dbReference type="Pfam" id="PF01553">
    <property type="entry name" value="Acyltransferase"/>
    <property type="match status" value="1"/>
</dbReference>
<name>A0A9E6SUU5_9ACTN</name>
<evidence type="ECO:0000259" key="3">
    <source>
        <dbReference type="SMART" id="SM00563"/>
    </source>
</evidence>
<evidence type="ECO:0000313" key="6">
    <source>
        <dbReference type="Proteomes" id="UP000636394"/>
    </source>
</evidence>
<dbReference type="GO" id="GO:0003841">
    <property type="term" value="F:1-acylglycerol-3-phosphate O-acyltransferase activity"/>
    <property type="evidence" value="ECO:0007669"/>
    <property type="project" value="TreeGrafter"/>
</dbReference>
<dbReference type="PANTHER" id="PTHR10434:SF11">
    <property type="entry name" value="1-ACYL-SN-GLYCEROL-3-PHOSPHATE ACYLTRANSFERASE"/>
    <property type="match status" value="1"/>
</dbReference>
<dbReference type="AlphaFoldDB" id="A0A9E6SUU5"/>
<dbReference type="RefSeq" id="WP_166079065.1">
    <property type="nucleotide sequence ID" value="NZ_CP072829.1"/>
</dbReference>
<dbReference type="EMBL" id="WPCR01000007">
    <property type="protein sequence ID" value="NHM14389.1"/>
    <property type="molecule type" value="Genomic_DNA"/>
</dbReference>
<accession>A0A9E6SUU5</accession>
<dbReference type="Proteomes" id="UP000671910">
    <property type="component" value="Chromosome"/>
</dbReference>
<dbReference type="EMBL" id="CP072829">
    <property type="protein sequence ID" value="QTU84865.1"/>
    <property type="molecule type" value="Genomic_DNA"/>
</dbReference>
<keyword evidence="6" id="KW-1185">Reference proteome</keyword>
<dbReference type="CDD" id="cd07989">
    <property type="entry name" value="LPLAT_AGPAT-like"/>
    <property type="match status" value="1"/>
</dbReference>
<organism evidence="5 7">
    <name type="scientific">Xiamenia xianingshaonis</name>
    <dbReference type="NCBI Taxonomy" id="2682776"/>
    <lineage>
        <taxon>Bacteria</taxon>
        <taxon>Bacillati</taxon>
        <taxon>Actinomycetota</taxon>
        <taxon>Coriobacteriia</taxon>
        <taxon>Eggerthellales</taxon>
        <taxon>Eggerthellaceae</taxon>
        <taxon>Xiamenia</taxon>
    </lineage>
</organism>
<evidence type="ECO:0000256" key="2">
    <source>
        <dbReference type="ARBA" id="ARBA00023315"/>
    </source>
</evidence>
<dbReference type="Proteomes" id="UP000636394">
    <property type="component" value="Unassembled WGS sequence"/>
</dbReference>
<sequence length="292" mass="32850">MGLILSQEEMWDRSLGGTSDNKQITHWCGNVIYVVIGFLCKVLFRYRVDNRESLRGFHNETGVVVVCNHTSFLDVVFIYLAARCKQWVRLMGRETLFDNAGGLLGQVLSRVGAFPVKRDSADRTAIKRAAAMLKNNELVGILPEGTRRGKGSLAPELHAGAAFIAKMGHAPILPMTVRNAENVKRKGERVRFPKITVEYGDPVLVGDFDFLPKDERLEACTWYAMRECFALSLRVAPEEVDMAALFPNGKDYTSVFQLHEVPRHTTDEVVAAIRRDREEKRRRRAEKEGGAA</sequence>
<evidence type="ECO:0000313" key="7">
    <source>
        <dbReference type="Proteomes" id="UP000671910"/>
    </source>
</evidence>
<dbReference type="KEGG" id="ebz:J7S26_02840"/>
<feature type="domain" description="Phospholipid/glycerol acyltransferase" evidence="3">
    <location>
        <begin position="63"/>
        <end position="180"/>
    </location>
</feature>
<dbReference type="SUPFAM" id="SSF69593">
    <property type="entry name" value="Glycerol-3-phosphate (1)-acyltransferase"/>
    <property type="match status" value="1"/>
</dbReference>